<reference evidence="1 2" key="1">
    <citation type="submission" date="2016-05" db="EMBL/GenBank/DDBJ databases">
        <title>Niabella ginsenosidivorans BS26 whole genome sequencing.</title>
        <authorList>
            <person name="Im W.T."/>
            <person name="Siddiqi M.Z."/>
        </authorList>
    </citation>
    <scope>NUCLEOTIDE SEQUENCE [LARGE SCALE GENOMIC DNA]</scope>
    <source>
        <strain evidence="1 2">BS26</strain>
    </source>
</reference>
<dbReference type="Proteomes" id="UP000077667">
    <property type="component" value="Chromosome"/>
</dbReference>
<sequence>MLLYSNSGVYAQQQFFDSSQQNNIYVQLKRGPHRIALVPVETYTRRLKVLRTFSMYNICAGSAAAGGGCGYNFKRLQITAI</sequence>
<dbReference type="EMBL" id="CP015772">
    <property type="protein sequence ID" value="ANH82490.1"/>
    <property type="molecule type" value="Genomic_DNA"/>
</dbReference>
<organism evidence="1 2">
    <name type="scientific">Niabella ginsenosidivorans</name>
    <dbReference type="NCBI Taxonomy" id="1176587"/>
    <lineage>
        <taxon>Bacteria</taxon>
        <taxon>Pseudomonadati</taxon>
        <taxon>Bacteroidota</taxon>
        <taxon>Chitinophagia</taxon>
        <taxon>Chitinophagales</taxon>
        <taxon>Chitinophagaceae</taxon>
        <taxon>Niabella</taxon>
    </lineage>
</organism>
<gene>
    <name evidence="1" type="ORF">A8C56_17290</name>
</gene>
<dbReference type="AlphaFoldDB" id="A0A1A9I707"/>
<accession>A0A1A9I707</accession>
<proteinExistence type="predicted"/>
<keyword evidence="2" id="KW-1185">Reference proteome</keyword>
<name>A0A1A9I707_9BACT</name>
<dbReference type="KEGG" id="nia:A8C56_17290"/>
<evidence type="ECO:0000313" key="2">
    <source>
        <dbReference type="Proteomes" id="UP000077667"/>
    </source>
</evidence>
<evidence type="ECO:0000313" key="1">
    <source>
        <dbReference type="EMBL" id="ANH82490.1"/>
    </source>
</evidence>
<dbReference type="STRING" id="1176587.A8C56_17290"/>
<protein>
    <submittedName>
        <fullName evidence="1">Uncharacterized protein</fullName>
    </submittedName>
</protein>